<dbReference type="InterPro" id="IPR026444">
    <property type="entry name" value="Secre_tail"/>
</dbReference>
<dbReference type="EMBL" id="NIRR01000005">
    <property type="protein sequence ID" value="OWP64181.1"/>
    <property type="molecule type" value="Genomic_DNA"/>
</dbReference>
<evidence type="ECO:0000313" key="4">
    <source>
        <dbReference type="Proteomes" id="UP000197277"/>
    </source>
</evidence>
<sequence length="479" mass="52022">MNRFLSLALPMLLATCSALQAQTTFRLTSLPTSTPAGAIIYVAGSFNNWTPNNPAYAFAPSPAADGTYQLTLPANITGKVEFKFTRGSWATVEADARQQDISNRSYTLGSSPATVEWQVAGWKDQGSSGPAPCVSTALQPNVRVISESFAMPQLGRTRRVWVYLPNDYATAPNKRYPVLYMHDGQNVFDACTSFSGEWGVDETLSRLQEQGLDATGSIVVAVDNGGAERLNEMSPWKNAQYGGGQGDEYVDFMVLTLKPYVDAQYRTLTGREFTGVAGSSMGGLISTYAALKYPLVYGKVGAFSPAFWFAEQPLFAYLRQHPANPDTRFYFVSGTTESATMAPLMRAMHDSLARVGVPARNLSYQAVADGQHAEWFWRREFSAAYQWLFAPAVATATGRPAPLAFSAYPTPAQSRLTLTLPADARGAVHVEIMDTSGRVVLREKLRNGAAIDVSGLARGFYQLRVSAGGRKGSQALVKE</sequence>
<gene>
    <name evidence="3" type="ORF">CDA63_05510</name>
</gene>
<evidence type="ECO:0000313" key="3">
    <source>
        <dbReference type="EMBL" id="OWP64181.1"/>
    </source>
</evidence>
<dbReference type="SUPFAM" id="SSF49452">
    <property type="entry name" value="Starch-binding domain-like"/>
    <property type="match status" value="1"/>
</dbReference>
<keyword evidence="1" id="KW-0732">Signal</keyword>
<dbReference type="InterPro" id="IPR002044">
    <property type="entry name" value="CBM20"/>
</dbReference>
<dbReference type="GO" id="GO:2001070">
    <property type="term" value="F:starch binding"/>
    <property type="evidence" value="ECO:0007669"/>
    <property type="project" value="InterPro"/>
</dbReference>
<dbReference type="NCBIfam" id="TIGR04183">
    <property type="entry name" value="Por_Secre_tail"/>
    <property type="match status" value="1"/>
</dbReference>
<dbReference type="InterPro" id="IPR013783">
    <property type="entry name" value="Ig-like_fold"/>
</dbReference>
<organism evidence="3 4">
    <name type="scientific">Hymenobacter amundsenii</name>
    <dbReference type="NCBI Taxonomy" id="2006685"/>
    <lineage>
        <taxon>Bacteria</taxon>
        <taxon>Pseudomonadati</taxon>
        <taxon>Bacteroidota</taxon>
        <taxon>Cytophagia</taxon>
        <taxon>Cytophagales</taxon>
        <taxon>Hymenobacteraceae</taxon>
        <taxon>Hymenobacter</taxon>
    </lineage>
</organism>
<evidence type="ECO:0000259" key="2">
    <source>
        <dbReference type="PROSITE" id="PS51166"/>
    </source>
</evidence>
<dbReference type="RefSeq" id="WP_088463446.1">
    <property type="nucleotide sequence ID" value="NZ_NIRR01000005.1"/>
</dbReference>
<dbReference type="Pfam" id="PF18962">
    <property type="entry name" value="Por_Secre_tail"/>
    <property type="match status" value="1"/>
</dbReference>
<feature type="domain" description="CBM20" evidence="2">
    <location>
        <begin position="15"/>
        <end position="124"/>
    </location>
</feature>
<dbReference type="Gene3D" id="3.40.50.1820">
    <property type="entry name" value="alpha/beta hydrolase"/>
    <property type="match status" value="1"/>
</dbReference>
<reference evidence="3 4" key="1">
    <citation type="submission" date="2017-06" db="EMBL/GenBank/DDBJ databases">
        <title>Hymenobacter amundsenii sp. nov. isolated from regoliths in Antarctica.</title>
        <authorList>
            <person name="Sedlacek I."/>
            <person name="Kralova S."/>
            <person name="Pantucek R."/>
            <person name="Svec P."/>
            <person name="Holochova P."/>
            <person name="Stankova E."/>
            <person name="Vrbovska V."/>
            <person name="Busse H.-J."/>
        </authorList>
    </citation>
    <scope>NUCLEOTIDE SEQUENCE [LARGE SCALE GENOMIC DNA]</scope>
    <source>
        <strain evidence="3 4">CCM 8682</strain>
    </source>
</reference>
<dbReference type="InterPro" id="IPR029058">
    <property type="entry name" value="AB_hydrolase_fold"/>
</dbReference>
<dbReference type="PANTHER" id="PTHR48098:SF6">
    <property type="entry name" value="FERRI-BACILLIBACTIN ESTERASE BESA"/>
    <property type="match status" value="1"/>
</dbReference>
<dbReference type="InterPro" id="IPR013784">
    <property type="entry name" value="Carb-bd-like_fold"/>
</dbReference>
<keyword evidence="4" id="KW-1185">Reference proteome</keyword>
<feature type="signal peptide" evidence="1">
    <location>
        <begin position="1"/>
        <end position="21"/>
    </location>
</feature>
<dbReference type="InterPro" id="IPR050583">
    <property type="entry name" value="Mycobacterial_A85_antigen"/>
</dbReference>
<dbReference type="AlphaFoldDB" id="A0A246FN62"/>
<dbReference type="Gene3D" id="2.60.40.10">
    <property type="entry name" value="Immunoglobulins"/>
    <property type="match status" value="1"/>
</dbReference>
<comment type="caution">
    <text evidence="3">The sequence shown here is derived from an EMBL/GenBank/DDBJ whole genome shotgun (WGS) entry which is preliminary data.</text>
</comment>
<dbReference type="InterPro" id="IPR000801">
    <property type="entry name" value="Esterase-like"/>
</dbReference>
<dbReference type="Proteomes" id="UP000197277">
    <property type="component" value="Unassembled WGS sequence"/>
</dbReference>
<dbReference type="OrthoDB" id="9784036at2"/>
<accession>A0A246FN62</accession>
<dbReference type="SMART" id="SM01065">
    <property type="entry name" value="CBM_2"/>
    <property type="match status" value="1"/>
</dbReference>
<evidence type="ECO:0000256" key="1">
    <source>
        <dbReference type="SAM" id="SignalP"/>
    </source>
</evidence>
<dbReference type="Pfam" id="PF00756">
    <property type="entry name" value="Esterase"/>
    <property type="match status" value="1"/>
</dbReference>
<name>A0A246FN62_9BACT</name>
<proteinExistence type="predicted"/>
<protein>
    <submittedName>
        <fullName evidence="3">Alpha-dextran endo-1,6-alpha-glucosidase</fullName>
    </submittedName>
</protein>
<dbReference type="PANTHER" id="PTHR48098">
    <property type="entry name" value="ENTEROCHELIN ESTERASE-RELATED"/>
    <property type="match status" value="1"/>
</dbReference>
<dbReference type="PROSITE" id="PS51166">
    <property type="entry name" value="CBM20"/>
    <property type="match status" value="1"/>
</dbReference>
<feature type="chain" id="PRO_5012105633" evidence="1">
    <location>
        <begin position="22"/>
        <end position="479"/>
    </location>
</feature>
<dbReference type="SUPFAM" id="SSF53474">
    <property type="entry name" value="alpha/beta-Hydrolases"/>
    <property type="match status" value="1"/>
</dbReference>